<dbReference type="EMBL" id="GL983067">
    <property type="protein sequence ID" value="EGR34629.1"/>
    <property type="molecule type" value="Genomic_DNA"/>
</dbReference>
<evidence type="ECO:0000313" key="2">
    <source>
        <dbReference type="EMBL" id="EGR34629.1"/>
    </source>
</evidence>
<dbReference type="Proteomes" id="UP000008983">
    <property type="component" value="Unassembled WGS sequence"/>
</dbReference>
<accession>G0QJH8</accession>
<evidence type="ECO:0000256" key="1">
    <source>
        <dbReference type="SAM" id="Phobius"/>
    </source>
</evidence>
<proteinExistence type="predicted"/>
<dbReference type="GeneID" id="14910825"/>
<organism evidence="2 3">
    <name type="scientific">Ichthyophthirius multifiliis</name>
    <name type="common">White spot disease agent</name>
    <name type="synonym">Ich</name>
    <dbReference type="NCBI Taxonomy" id="5932"/>
    <lineage>
        <taxon>Eukaryota</taxon>
        <taxon>Sar</taxon>
        <taxon>Alveolata</taxon>
        <taxon>Ciliophora</taxon>
        <taxon>Intramacronucleata</taxon>
        <taxon>Oligohymenophorea</taxon>
        <taxon>Hymenostomatida</taxon>
        <taxon>Ophryoglenina</taxon>
        <taxon>Ichthyophthirius</taxon>
    </lineage>
</organism>
<keyword evidence="3" id="KW-1185">Reference proteome</keyword>
<dbReference type="AlphaFoldDB" id="G0QJH8"/>
<keyword evidence="1" id="KW-0472">Membrane</keyword>
<dbReference type="RefSeq" id="XP_004039933.1">
    <property type="nucleotide sequence ID" value="XM_004039885.1"/>
</dbReference>
<protein>
    <recommendedName>
        <fullName evidence="4">Transmembrane protein</fullName>
    </recommendedName>
</protein>
<sequence>MILFIQKQKYLKPQIIQTFQKSSNFMKIIAIYIQQLNYVKELNFSITQQTSNNLPKKQQLRQQNKYYPACNMRMRKTLYTEIQNLKIQQQILPQIKQSYLIGELVYRIQPEGLQLKEQEALIILPQKFSKIKNIMKKLICGPQVQFFIYLFAPKCLLMGIIKMKFSKIFLKIMCLIHRKFGIMQVYNVRIYQKKCSIKIPIIEFHVNKLFKVNSLILQILRLIPFYQKINQIVLKTFSIKVNYKWLHFHLFLRIQCVKKKKKNQPPYFNIQMQIKTENQAEKKY</sequence>
<name>G0QJH8_ICHMU</name>
<keyword evidence="1" id="KW-1133">Transmembrane helix</keyword>
<evidence type="ECO:0008006" key="4">
    <source>
        <dbReference type="Google" id="ProtNLM"/>
    </source>
</evidence>
<reference evidence="2 3" key="1">
    <citation type="submission" date="2011-07" db="EMBL/GenBank/DDBJ databases">
        <authorList>
            <person name="Coyne R."/>
            <person name="Brami D."/>
            <person name="Johnson J."/>
            <person name="Hostetler J."/>
            <person name="Hannick L."/>
            <person name="Clark T."/>
            <person name="Cassidy-Hanley D."/>
            <person name="Inman J."/>
        </authorList>
    </citation>
    <scope>NUCLEOTIDE SEQUENCE [LARGE SCALE GENOMIC DNA]</scope>
    <source>
        <strain evidence="2 3">G5</strain>
    </source>
</reference>
<feature type="transmembrane region" description="Helical" evidence="1">
    <location>
        <begin position="146"/>
        <end position="163"/>
    </location>
</feature>
<gene>
    <name evidence="2" type="ORF">IMG5_005510</name>
</gene>
<keyword evidence="1" id="KW-0812">Transmembrane</keyword>
<dbReference type="InParanoid" id="G0QJH8"/>
<evidence type="ECO:0000313" key="3">
    <source>
        <dbReference type="Proteomes" id="UP000008983"/>
    </source>
</evidence>